<evidence type="ECO:0000313" key="14">
    <source>
        <dbReference type="EMBL" id="CAB5034470.1"/>
    </source>
</evidence>
<dbReference type="AlphaFoldDB" id="A0A6J7F278"/>
<dbReference type="PANTHER" id="PTHR32472:SF10">
    <property type="entry name" value="DNA REPAIR PROTEIN RADA-LIKE PROTEIN"/>
    <property type="match status" value="1"/>
</dbReference>
<feature type="domain" description="RecA family profile 1" evidence="11">
    <location>
        <begin position="69"/>
        <end position="221"/>
    </location>
</feature>
<dbReference type="GO" id="GO:0005829">
    <property type="term" value="C:cytosol"/>
    <property type="evidence" value="ECO:0007669"/>
    <property type="project" value="TreeGrafter"/>
</dbReference>
<dbReference type="GO" id="GO:0006508">
    <property type="term" value="P:proteolysis"/>
    <property type="evidence" value="ECO:0007669"/>
    <property type="project" value="InterPro"/>
</dbReference>
<dbReference type="Gene3D" id="3.30.230.10">
    <property type="match status" value="1"/>
</dbReference>
<dbReference type="InterPro" id="IPR027417">
    <property type="entry name" value="P-loop_NTPase"/>
</dbReference>
<evidence type="ECO:0000256" key="9">
    <source>
        <dbReference type="ARBA" id="ARBA00023125"/>
    </source>
</evidence>
<evidence type="ECO:0000256" key="6">
    <source>
        <dbReference type="ARBA" id="ARBA00022833"/>
    </source>
</evidence>
<reference evidence="13" key="1">
    <citation type="submission" date="2020-05" db="EMBL/GenBank/DDBJ databases">
        <authorList>
            <person name="Chiriac C."/>
            <person name="Salcher M."/>
            <person name="Ghai R."/>
            <person name="Kavagutti S V."/>
        </authorList>
    </citation>
    <scope>NUCLEOTIDE SEQUENCE</scope>
</reference>
<dbReference type="InterPro" id="IPR004504">
    <property type="entry name" value="DNA_repair_RadA"/>
</dbReference>
<keyword evidence="2" id="KW-0547">Nucleotide-binding</keyword>
<dbReference type="GO" id="GO:0000725">
    <property type="term" value="P:recombinational repair"/>
    <property type="evidence" value="ECO:0007669"/>
    <property type="project" value="TreeGrafter"/>
</dbReference>
<dbReference type="GO" id="GO:0003678">
    <property type="term" value="F:DNA helicase activity"/>
    <property type="evidence" value="ECO:0007669"/>
    <property type="project" value="InterPro"/>
</dbReference>
<evidence type="ECO:0000256" key="2">
    <source>
        <dbReference type="ARBA" id="ARBA00022741"/>
    </source>
</evidence>
<evidence type="ECO:0000259" key="11">
    <source>
        <dbReference type="PROSITE" id="PS50162"/>
    </source>
</evidence>
<dbReference type="InterPro" id="IPR007694">
    <property type="entry name" value="DNA_helicase_DnaB-like_C"/>
</dbReference>
<dbReference type="GO" id="GO:0140664">
    <property type="term" value="F:ATP-dependent DNA damage sensor activity"/>
    <property type="evidence" value="ECO:0007669"/>
    <property type="project" value="InterPro"/>
</dbReference>
<keyword evidence="7" id="KW-0067">ATP-binding</keyword>
<proteinExistence type="predicted"/>
<dbReference type="GO" id="GO:0006260">
    <property type="term" value="P:DNA replication"/>
    <property type="evidence" value="ECO:0007669"/>
    <property type="project" value="InterPro"/>
</dbReference>
<dbReference type="PRINTS" id="PR01874">
    <property type="entry name" value="DNAREPAIRADA"/>
</dbReference>
<keyword evidence="6" id="KW-0862">Zinc</keyword>
<dbReference type="PROSITE" id="PS51199">
    <property type="entry name" value="SF4_HELICASE"/>
    <property type="match status" value="1"/>
</dbReference>
<keyword evidence="10" id="KW-0234">DNA repair</keyword>
<sequence length="458" mass="48028">MAKVTSSYSCTACAATTIRWAGKCPQCDAFGTMELVNATAQTPGMKSSLTGKVPLRPARPVSSITKLGPVPRITTGIGEFDRVLGGGLVAGQMCLLSGAPGSGKSTLVLAIADSVAKRLKRPVLYISGEESVEQIAIRAQRIGATSEFLLLADDTELGAAIGHIDEHSPDLALVIVDSVQTMASSDIEGRAGGVTQVMEVAQALTRVAKTRNLPIILIGQVTKDSNVAGPRALEHIVDATLTLEGDAHTSLRLLRSVKNRYGSLEVAAFEQTDTGMEEVLDPSMLFRGHRDTPVAGTCITVTVEGNRALTAEVQALVAPTTNPNPRRGVSGLDSSRMAMLIAVSERTASLKLFDKDVFLATIGGIRLSDPGSDLAVCLAIVSASQDAPIALNVAAIGEVTLSGDVRPVPHMTERVSEAARLGFSRLLVPVGTKARVRDKAIELVEVPTLAQAIAAMRR</sequence>
<keyword evidence="5" id="KW-0378">Hydrolase</keyword>
<dbReference type="EMBL" id="CAFBMC010000002">
    <property type="protein sequence ID" value="CAB4887808.1"/>
    <property type="molecule type" value="Genomic_DNA"/>
</dbReference>
<dbReference type="GO" id="GO:0008270">
    <property type="term" value="F:zinc ion binding"/>
    <property type="evidence" value="ECO:0007669"/>
    <property type="project" value="UniProtKB-KW"/>
</dbReference>
<dbReference type="SUPFAM" id="SSF54211">
    <property type="entry name" value="Ribosomal protein S5 domain 2-like"/>
    <property type="match status" value="1"/>
</dbReference>
<gene>
    <name evidence="13" type="ORF">UFOPK3495_00077</name>
    <name evidence="14" type="ORF">UFOPK4237_00169</name>
</gene>
<evidence type="ECO:0000256" key="5">
    <source>
        <dbReference type="ARBA" id="ARBA00022801"/>
    </source>
</evidence>
<evidence type="ECO:0000256" key="1">
    <source>
        <dbReference type="ARBA" id="ARBA00022723"/>
    </source>
</evidence>
<accession>A0A6J7F278</accession>
<evidence type="ECO:0000256" key="10">
    <source>
        <dbReference type="ARBA" id="ARBA00023204"/>
    </source>
</evidence>
<dbReference type="GO" id="GO:0005524">
    <property type="term" value="F:ATP binding"/>
    <property type="evidence" value="ECO:0007669"/>
    <property type="project" value="UniProtKB-KW"/>
</dbReference>
<evidence type="ECO:0000256" key="3">
    <source>
        <dbReference type="ARBA" id="ARBA00022763"/>
    </source>
</evidence>
<dbReference type="GO" id="GO:0004252">
    <property type="term" value="F:serine-type endopeptidase activity"/>
    <property type="evidence" value="ECO:0007669"/>
    <property type="project" value="InterPro"/>
</dbReference>
<dbReference type="Gene3D" id="3.40.50.300">
    <property type="entry name" value="P-loop containing nucleotide triphosphate hydrolases"/>
    <property type="match status" value="1"/>
</dbReference>
<dbReference type="PANTHER" id="PTHR32472">
    <property type="entry name" value="DNA REPAIR PROTEIN RADA"/>
    <property type="match status" value="1"/>
</dbReference>
<evidence type="ECO:0000256" key="7">
    <source>
        <dbReference type="ARBA" id="ARBA00022840"/>
    </source>
</evidence>
<protein>
    <submittedName>
        <fullName evidence="13">Unannotated protein</fullName>
    </submittedName>
</protein>
<dbReference type="NCBIfam" id="TIGR00416">
    <property type="entry name" value="sms"/>
    <property type="match status" value="1"/>
</dbReference>
<dbReference type="PROSITE" id="PS50162">
    <property type="entry name" value="RECA_2"/>
    <property type="match status" value="1"/>
</dbReference>
<dbReference type="SMART" id="SM00382">
    <property type="entry name" value="AAA"/>
    <property type="match status" value="1"/>
</dbReference>
<dbReference type="GO" id="GO:0003684">
    <property type="term" value="F:damaged DNA binding"/>
    <property type="evidence" value="ECO:0007669"/>
    <property type="project" value="InterPro"/>
</dbReference>
<dbReference type="SUPFAM" id="SSF52540">
    <property type="entry name" value="P-loop containing nucleoside triphosphate hydrolases"/>
    <property type="match status" value="1"/>
</dbReference>
<keyword evidence="9" id="KW-0238">DNA-binding</keyword>
<keyword evidence="8" id="KW-0346">Stress response</keyword>
<dbReference type="InterPro" id="IPR003593">
    <property type="entry name" value="AAA+_ATPase"/>
</dbReference>
<dbReference type="Pfam" id="PF05362">
    <property type="entry name" value="Lon_C"/>
    <property type="match status" value="1"/>
</dbReference>
<dbReference type="InterPro" id="IPR014721">
    <property type="entry name" value="Ribsml_uS5_D2-typ_fold_subgr"/>
</dbReference>
<evidence type="ECO:0000256" key="8">
    <source>
        <dbReference type="ARBA" id="ARBA00023016"/>
    </source>
</evidence>
<keyword evidence="4" id="KW-0863">Zinc-finger</keyword>
<dbReference type="EMBL" id="CAFBPZ010000006">
    <property type="protein sequence ID" value="CAB5034470.1"/>
    <property type="molecule type" value="Genomic_DNA"/>
</dbReference>
<dbReference type="InterPro" id="IPR020588">
    <property type="entry name" value="RecA_ATP-bd"/>
</dbReference>
<keyword evidence="1" id="KW-0479">Metal-binding</keyword>
<dbReference type="Pfam" id="PF13481">
    <property type="entry name" value="AAA_25"/>
    <property type="match status" value="1"/>
</dbReference>
<dbReference type="Pfam" id="PF18073">
    <property type="entry name" value="Zn_ribbon_LapB"/>
    <property type="match status" value="1"/>
</dbReference>
<evidence type="ECO:0000259" key="12">
    <source>
        <dbReference type="PROSITE" id="PS51199"/>
    </source>
</evidence>
<name>A0A6J7F278_9ZZZZ</name>
<dbReference type="InterPro" id="IPR041166">
    <property type="entry name" value="Rubredoxin_2"/>
</dbReference>
<organism evidence="13">
    <name type="scientific">freshwater metagenome</name>
    <dbReference type="NCBI Taxonomy" id="449393"/>
    <lineage>
        <taxon>unclassified sequences</taxon>
        <taxon>metagenomes</taxon>
        <taxon>ecological metagenomes</taxon>
    </lineage>
</organism>
<dbReference type="InterPro" id="IPR008269">
    <property type="entry name" value="Lon_proteolytic"/>
</dbReference>
<dbReference type="GO" id="GO:0004176">
    <property type="term" value="F:ATP-dependent peptidase activity"/>
    <property type="evidence" value="ECO:0007669"/>
    <property type="project" value="InterPro"/>
</dbReference>
<keyword evidence="3" id="KW-0227">DNA damage</keyword>
<evidence type="ECO:0000313" key="13">
    <source>
        <dbReference type="EMBL" id="CAB4887808.1"/>
    </source>
</evidence>
<dbReference type="InterPro" id="IPR020568">
    <property type="entry name" value="Ribosomal_Su5_D2-typ_SF"/>
</dbReference>
<evidence type="ECO:0000256" key="4">
    <source>
        <dbReference type="ARBA" id="ARBA00022771"/>
    </source>
</evidence>
<feature type="domain" description="SF4 helicase" evidence="12">
    <location>
        <begin position="66"/>
        <end position="251"/>
    </location>
</feature>